<dbReference type="InterPro" id="IPR036390">
    <property type="entry name" value="WH_DNA-bd_sf"/>
</dbReference>
<dbReference type="Proteomes" id="UP000681041">
    <property type="component" value="Chromosome"/>
</dbReference>
<dbReference type="GeneID" id="64820843"/>
<evidence type="ECO:0000259" key="1">
    <source>
        <dbReference type="Pfam" id="PF08350"/>
    </source>
</evidence>
<feature type="domain" description="Methanogenesis regulatory protein FilR1 middle" evidence="1">
    <location>
        <begin position="138"/>
        <end position="269"/>
    </location>
</feature>
<dbReference type="RefSeq" id="WP_211532792.1">
    <property type="nucleotide sequence ID" value="NZ_CP058560.1"/>
</dbReference>
<dbReference type="PIRSF" id="PIRSF006692">
    <property type="entry name" value="TF_HTH_AF0396_prd"/>
    <property type="match status" value="1"/>
</dbReference>
<proteinExistence type="predicted"/>
<organism evidence="2 3">
    <name type="scientific">Methanobacterium alkalithermotolerans</name>
    <dbReference type="NCBI Taxonomy" id="2731220"/>
    <lineage>
        <taxon>Archaea</taxon>
        <taxon>Methanobacteriati</taxon>
        <taxon>Methanobacteriota</taxon>
        <taxon>Methanomada group</taxon>
        <taxon>Methanobacteria</taxon>
        <taxon>Methanobacteriales</taxon>
        <taxon>Methanobacteriaceae</taxon>
        <taxon>Methanobacterium</taxon>
    </lineage>
</organism>
<dbReference type="Pfam" id="PF08350">
    <property type="entry name" value="FilR1_middle"/>
    <property type="match status" value="1"/>
</dbReference>
<dbReference type="InterPro" id="IPR016490">
    <property type="entry name" value="Tscrpt_reg_HTH_AF0396-typ3"/>
</dbReference>
<dbReference type="InterPro" id="IPR036388">
    <property type="entry name" value="WH-like_DNA-bd_sf"/>
</dbReference>
<dbReference type="AlphaFoldDB" id="A0A8T8K8D7"/>
<dbReference type="Gene3D" id="1.10.10.10">
    <property type="entry name" value="Winged helix-like DNA-binding domain superfamily/Winged helix DNA-binding domain"/>
    <property type="match status" value="1"/>
</dbReference>
<dbReference type="SUPFAM" id="SSF46785">
    <property type="entry name" value="Winged helix' DNA-binding domain"/>
    <property type="match status" value="1"/>
</dbReference>
<dbReference type="KEGG" id="meme:HYG87_08720"/>
<gene>
    <name evidence="2" type="ORF">HYG87_08720</name>
</gene>
<sequence>MTDLENLFNYYDFVQDDLKFMIKSRIRLNILSSITEYPKAMKEIKEENDLSFAAISNNMKRLLEENMVIKIEDKYLISQIGLLKLYSLMDFLKLMSSTKKFEELWLNHDMGGVPDFLLEDLGALKDSELIKANYKDVFKPYTEYSKLLENAKEIKGVSPFFNPSDVDLFDQLSEKGIKIELILTAEVLEQIVKTSKLRDIFKDLKRVMDKNLSMWVYNDKISVAFTVSDNFLSLGLMNDDGSYDQNRDLVSSSNDAVNWGENLFNYYLSKSEKLSTRKIANYLLK</sequence>
<dbReference type="OrthoDB" id="11410at2157"/>
<evidence type="ECO:0000313" key="2">
    <source>
        <dbReference type="EMBL" id="QUH23835.1"/>
    </source>
</evidence>
<dbReference type="InterPro" id="IPR013561">
    <property type="entry name" value="FilR1_middle_dom"/>
</dbReference>
<dbReference type="EMBL" id="CP058560">
    <property type="protein sequence ID" value="QUH23835.1"/>
    <property type="molecule type" value="Genomic_DNA"/>
</dbReference>
<keyword evidence="3" id="KW-1185">Reference proteome</keyword>
<name>A0A8T8K8D7_9EURY</name>
<evidence type="ECO:0000313" key="3">
    <source>
        <dbReference type="Proteomes" id="UP000681041"/>
    </source>
</evidence>
<protein>
    <submittedName>
        <fullName evidence="2">Winged helix-turn-helix domain-containing protein</fullName>
    </submittedName>
</protein>
<accession>A0A8T8K8D7</accession>
<reference evidence="2" key="1">
    <citation type="submission" date="2020-07" db="EMBL/GenBank/DDBJ databases">
        <title>Methanobacterium. sp. MethCan genome.</title>
        <authorList>
            <person name="Postec A."/>
            <person name="Quemeneur M."/>
        </authorList>
    </citation>
    <scope>NUCLEOTIDE SEQUENCE</scope>
    <source>
        <strain evidence="2">MethCAN</strain>
    </source>
</reference>